<dbReference type="RefSeq" id="WP_057871618.1">
    <property type="nucleotide sequence ID" value="NZ_JBDNSM010000289.1"/>
</dbReference>
<evidence type="ECO:0000313" key="6">
    <source>
        <dbReference type="EMBL" id="AJA33970.1"/>
    </source>
</evidence>
<keyword evidence="6" id="KW-0966">Cell projection</keyword>
<comment type="subcellular location">
    <subcellularLocation>
        <location evidence="1">Cytoplasm</location>
        <location evidence="1">Cytosol</location>
    </subcellularLocation>
</comment>
<keyword evidence="6" id="KW-0282">Flagellum</keyword>
<dbReference type="InterPro" id="IPR003713">
    <property type="entry name" value="FliS"/>
</dbReference>
<name>A0A0A7RFL1_9LACO</name>
<dbReference type="PANTHER" id="PTHR34773">
    <property type="entry name" value="FLAGELLAR SECRETION CHAPERONE FLIS"/>
    <property type="match status" value="1"/>
</dbReference>
<dbReference type="PANTHER" id="PTHR34773:SF1">
    <property type="entry name" value="FLAGELLAR SECRETION CHAPERONE FLIS"/>
    <property type="match status" value="1"/>
</dbReference>
<dbReference type="NCBIfam" id="TIGR00208">
    <property type="entry name" value="fliS"/>
    <property type="match status" value="1"/>
</dbReference>
<comment type="similarity">
    <text evidence="2">Belongs to the FliS family.</text>
</comment>
<dbReference type="PIRSF" id="PIRSF039090">
    <property type="entry name" value="Flis"/>
    <property type="match status" value="1"/>
</dbReference>
<evidence type="ECO:0000256" key="5">
    <source>
        <dbReference type="ARBA" id="ARBA00023186"/>
    </source>
</evidence>
<dbReference type="AlphaFoldDB" id="A0A0A7RFL1"/>
<dbReference type="GO" id="GO:0005829">
    <property type="term" value="C:cytosol"/>
    <property type="evidence" value="ECO:0007669"/>
    <property type="project" value="UniProtKB-SubCell"/>
</dbReference>
<proteinExistence type="inferred from homology"/>
<reference evidence="6" key="1">
    <citation type="journal article" date="2014" name="Appl. Environ. Microbiol.">
        <title>Detection and genomic characterization of motility in Lactobacillus curvatus: confirmation of motility in a species outside the Lactobacillus salivarius clade.</title>
        <authorList>
            <person name="Cousin F.J."/>
            <person name="Lynch S.M."/>
            <person name="Harris H.M."/>
            <person name="McCann A."/>
            <person name="Lynch D.B."/>
            <person name="Neville B.A."/>
            <person name="Irisawa T."/>
            <person name="Okada S."/>
            <person name="Endo A."/>
            <person name="O'Toole P.W."/>
        </authorList>
    </citation>
    <scope>NUCLEOTIDE SEQUENCE</scope>
    <source>
        <strain evidence="6">DSM 18630</strain>
    </source>
</reference>
<sequence length="125" mass="14131">MGYQEVNNSYLKNQVMGASPIRLVIMLYEGAIRSMKIAKAAIEKQDVVQAHTQLVKAQKIIAELKNSVNPEVDVTISQNLVNLYDFCNEQLFQANLQKDSSLVDSAINTMTELLDSWKQLEQKKD</sequence>
<dbReference type="EMBL" id="KM886864">
    <property type="protein sequence ID" value="AJA33970.1"/>
    <property type="molecule type" value="Genomic_DNA"/>
</dbReference>
<evidence type="ECO:0000256" key="3">
    <source>
        <dbReference type="ARBA" id="ARBA00022490"/>
    </source>
</evidence>
<dbReference type="GO" id="GO:0071973">
    <property type="term" value="P:bacterial-type flagellum-dependent cell motility"/>
    <property type="evidence" value="ECO:0007669"/>
    <property type="project" value="TreeGrafter"/>
</dbReference>
<dbReference type="Gene3D" id="1.20.120.340">
    <property type="entry name" value="Flagellar protein FliS"/>
    <property type="match status" value="1"/>
</dbReference>
<accession>A0A0A7RFL1</accession>
<dbReference type="CDD" id="cd16098">
    <property type="entry name" value="FliS"/>
    <property type="match status" value="1"/>
</dbReference>
<dbReference type="GO" id="GO:0044780">
    <property type="term" value="P:bacterial-type flagellum assembly"/>
    <property type="evidence" value="ECO:0007669"/>
    <property type="project" value="InterPro"/>
</dbReference>
<dbReference type="Pfam" id="PF02561">
    <property type="entry name" value="FliS"/>
    <property type="match status" value="1"/>
</dbReference>
<evidence type="ECO:0000256" key="4">
    <source>
        <dbReference type="ARBA" id="ARBA00022795"/>
    </source>
</evidence>
<organism evidence="6">
    <name type="scientific">Liquorilactobacillus ghanensis</name>
    <dbReference type="NCBI Taxonomy" id="399370"/>
    <lineage>
        <taxon>Bacteria</taxon>
        <taxon>Bacillati</taxon>
        <taxon>Bacillota</taxon>
        <taxon>Bacilli</taxon>
        <taxon>Lactobacillales</taxon>
        <taxon>Lactobacillaceae</taxon>
        <taxon>Liquorilactobacillus</taxon>
    </lineage>
</organism>
<dbReference type="GeneID" id="98318886"/>
<evidence type="ECO:0000256" key="2">
    <source>
        <dbReference type="ARBA" id="ARBA00008787"/>
    </source>
</evidence>
<keyword evidence="4" id="KW-1005">Bacterial flagellum biogenesis</keyword>
<keyword evidence="6" id="KW-0969">Cilium</keyword>
<dbReference type="SUPFAM" id="SSF101116">
    <property type="entry name" value="Flagellar export chaperone FliS"/>
    <property type="match status" value="1"/>
</dbReference>
<protein>
    <submittedName>
        <fullName evidence="6">Flagellar protein FliS</fullName>
    </submittedName>
</protein>
<gene>
    <name evidence="6" type="primary">fliS</name>
</gene>
<evidence type="ECO:0000256" key="1">
    <source>
        <dbReference type="ARBA" id="ARBA00004514"/>
    </source>
</evidence>
<keyword evidence="3" id="KW-0963">Cytoplasm</keyword>
<keyword evidence="5" id="KW-0143">Chaperone</keyword>
<dbReference type="InterPro" id="IPR036584">
    <property type="entry name" value="FliS_sf"/>
</dbReference>